<organism evidence="2 3">
    <name type="scientific">Aquirufa regiilacus</name>
    <dbReference type="NCBI Taxonomy" id="3024868"/>
    <lineage>
        <taxon>Bacteria</taxon>
        <taxon>Pseudomonadati</taxon>
        <taxon>Bacteroidota</taxon>
        <taxon>Cytophagia</taxon>
        <taxon>Cytophagales</taxon>
        <taxon>Flectobacillaceae</taxon>
        <taxon>Aquirufa</taxon>
    </lineage>
</organism>
<gene>
    <name evidence="2" type="ORF">PQG45_02825</name>
</gene>
<dbReference type="RefSeq" id="WP_316070257.1">
    <property type="nucleotide sequence ID" value="NZ_JAVNWW010000001.1"/>
</dbReference>
<evidence type="ECO:0000259" key="1">
    <source>
        <dbReference type="Pfam" id="PF13372"/>
    </source>
</evidence>
<proteinExistence type="predicted"/>
<dbReference type="InterPro" id="IPR053728">
    <property type="entry name" value="Alginate_Permeability_Chnl"/>
</dbReference>
<accession>A0ABU3TQ41</accession>
<reference evidence="2 3" key="1">
    <citation type="submission" date="2023-09" db="EMBL/GenBank/DDBJ databases">
        <title>Aquirufa genomes.</title>
        <authorList>
            <person name="Pitt A."/>
        </authorList>
    </citation>
    <scope>NUCLEOTIDE SEQUENCE [LARGE SCALE GENOMIC DNA]</scope>
    <source>
        <strain evidence="2 3">LEOWEIH-7C</strain>
    </source>
</reference>
<dbReference type="Pfam" id="PF13372">
    <property type="entry name" value="Alginate_exp"/>
    <property type="match status" value="1"/>
</dbReference>
<evidence type="ECO:0000313" key="2">
    <source>
        <dbReference type="EMBL" id="MDU0807966.1"/>
    </source>
</evidence>
<dbReference type="InterPro" id="IPR025388">
    <property type="entry name" value="Alginate_export_dom"/>
</dbReference>
<evidence type="ECO:0000313" key="3">
    <source>
        <dbReference type="Proteomes" id="UP001249959"/>
    </source>
</evidence>
<feature type="domain" description="Alginate export" evidence="1">
    <location>
        <begin position="12"/>
        <end position="392"/>
    </location>
</feature>
<keyword evidence="3" id="KW-1185">Reference proteome</keyword>
<dbReference type="SUPFAM" id="SSF56935">
    <property type="entry name" value="Porins"/>
    <property type="match status" value="1"/>
</dbReference>
<dbReference type="EMBL" id="JAVNWW010000001">
    <property type="protein sequence ID" value="MDU0807966.1"/>
    <property type="molecule type" value="Genomic_DNA"/>
</dbReference>
<dbReference type="Proteomes" id="UP001249959">
    <property type="component" value="Unassembled WGS sequence"/>
</dbReference>
<dbReference type="Gene3D" id="2.40.160.100">
    <property type="match status" value="1"/>
</dbReference>
<sequence length="408" mass="47316">MKYLPILGQSTLSIGGEMREHYQNYTHVNFGQIPASYLTENPHQWLHRLLIHGDLQVHPKLRLFAQINNTVRFWNPNPITSQVDQNTFSFHQWFADLKLKDQLVLRVGRQELLFGQERFIASREGPNNRQSFVGAHMIHKQKNMRTDLFYTHPVKLNLGAFDDVKTTEKLAGLHVKYDRILEQLNLDAYYYYFESKAREYYSSVGAENRHTFGLHAYSNPQRFNYDFEFSKQLGRFKSLDIQAFMAVWDLNVAVKPHRYIGFSGNYVPGDRSTKDGQLNTFNTLFARPPFGQTVALNISNTLNLSPYIRYQKGTQWLVTARASFVQRTSTNDGLYTPNMTQLRPFDPQKMTSNALKVCDIYALDVNYVPTKHYFFQAEIGYCQAGSYLKNTGAGENVIYFAIRNAIKF</sequence>
<comment type="caution">
    <text evidence="2">The sequence shown here is derived from an EMBL/GenBank/DDBJ whole genome shotgun (WGS) entry which is preliminary data.</text>
</comment>
<protein>
    <submittedName>
        <fullName evidence="2">Alginate export family protein</fullName>
    </submittedName>
</protein>
<name>A0ABU3TQ41_9BACT</name>